<dbReference type="PROSITE" id="PS00039">
    <property type="entry name" value="DEAD_ATP_HELICASE"/>
    <property type="match status" value="1"/>
</dbReference>
<dbReference type="GO" id="GO:0003724">
    <property type="term" value="F:RNA helicase activity"/>
    <property type="evidence" value="ECO:0007669"/>
    <property type="project" value="UniProtKB-EC"/>
</dbReference>
<name>A0A6P8HY21_ACTTE</name>
<evidence type="ECO:0000256" key="10">
    <source>
        <dbReference type="ARBA" id="ARBA00044533"/>
    </source>
</evidence>
<dbReference type="InterPro" id="IPR014001">
    <property type="entry name" value="Helicase_ATP-bd"/>
</dbReference>
<evidence type="ECO:0000313" key="18">
    <source>
        <dbReference type="Proteomes" id="UP000515163"/>
    </source>
</evidence>
<dbReference type="InterPro" id="IPR001650">
    <property type="entry name" value="Helicase_C-like"/>
</dbReference>
<evidence type="ECO:0000256" key="12">
    <source>
        <dbReference type="PROSITE-ProRule" id="PRU00552"/>
    </source>
</evidence>
<evidence type="ECO:0000256" key="11">
    <source>
        <dbReference type="ARBA" id="ARBA00047984"/>
    </source>
</evidence>
<dbReference type="PANTHER" id="PTHR47959:SF15">
    <property type="entry name" value="RNA HELICASE"/>
    <property type="match status" value="1"/>
</dbReference>
<organism evidence="18 19">
    <name type="scientific">Actinia tenebrosa</name>
    <name type="common">Australian red waratah sea anemone</name>
    <dbReference type="NCBI Taxonomy" id="6105"/>
    <lineage>
        <taxon>Eukaryota</taxon>
        <taxon>Metazoa</taxon>
        <taxon>Cnidaria</taxon>
        <taxon>Anthozoa</taxon>
        <taxon>Hexacorallia</taxon>
        <taxon>Actiniaria</taxon>
        <taxon>Actiniidae</taxon>
        <taxon>Actinia</taxon>
    </lineage>
</organism>
<dbReference type="GO" id="GO:0016787">
    <property type="term" value="F:hydrolase activity"/>
    <property type="evidence" value="ECO:0007669"/>
    <property type="project" value="UniProtKB-KW"/>
</dbReference>
<keyword evidence="8" id="KW-0539">Nucleus</keyword>
<evidence type="ECO:0000259" key="15">
    <source>
        <dbReference type="PROSITE" id="PS51192"/>
    </source>
</evidence>
<feature type="region of interest" description="Disordered" evidence="14">
    <location>
        <begin position="78"/>
        <end position="105"/>
    </location>
</feature>
<dbReference type="SMART" id="SM00487">
    <property type="entry name" value="DEXDc"/>
    <property type="match status" value="1"/>
</dbReference>
<keyword evidence="7" id="KW-0694">RNA-binding</keyword>
<dbReference type="PANTHER" id="PTHR47959">
    <property type="entry name" value="ATP-DEPENDENT RNA HELICASE RHLE-RELATED"/>
    <property type="match status" value="1"/>
</dbReference>
<evidence type="ECO:0000256" key="7">
    <source>
        <dbReference type="ARBA" id="ARBA00022884"/>
    </source>
</evidence>
<dbReference type="InterPro" id="IPR014014">
    <property type="entry name" value="RNA_helicase_DEAD_Q_motif"/>
</dbReference>
<dbReference type="FunFam" id="3.40.50.300:FF:000759">
    <property type="entry name" value="probable ATP-dependent RNA helicase DDX52"/>
    <property type="match status" value="1"/>
</dbReference>
<dbReference type="GO" id="GO:0005524">
    <property type="term" value="F:ATP binding"/>
    <property type="evidence" value="ECO:0007669"/>
    <property type="project" value="UniProtKB-KW"/>
</dbReference>
<keyword evidence="18" id="KW-1185">Reference proteome</keyword>
<dbReference type="CDD" id="cd17957">
    <property type="entry name" value="DEADc_DDX52"/>
    <property type="match status" value="1"/>
</dbReference>
<evidence type="ECO:0000256" key="2">
    <source>
        <dbReference type="ARBA" id="ARBA00012552"/>
    </source>
</evidence>
<evidence type="ECO:0000259" key="16">
    <source>
        <dbReference type="PROSITE" id="PS51194"/>
    </source>
</evidence>
<dbReference type="GO" id="GO:0030490">
    <property type="term" value="P:maturation of SSU-rRNA"/>
    <property type="evidence" value="ECO:0007669"/>
    <property type="project" value="InterPro"/>
</dbReference>
<comment type="subcellular location">
    <subcellularLocation>
        <location evidence="1">Nucleus</location>
        <location evidence="1">Nucleolus</location>
    </subcellularLocation>
</comment>
<dbReference type="Pfam" id="PF00270">
    <property type="entry name" value="DEAD"/>
    <property type="match status" value="1"/>
</dbReference>
<evidence type="ECO:0000256" key="14">
    <source>
        <dbReference type="SAM" id="MobiDB-lite"/>
    </source>
</evidence>
<dbReference type="CDD" id="cd18787">
    <property type="entry name" value="SF2_C_DEAD"/>
    <property type="match status" value="1"/>
</dbReference>
<reference evidence="19" key="1">
    <citation type="submission" date="2025-08" db="UniProtKB">
        <authorList>
            <consortium name="RefSeq"/>
        </authorList>
    </citation>
    <scope>IDENTIFICATION</scope>
    <source>
        <tissue evidence="19">Tentacle</tissue>
    </source>
</reference>
<dbReference type="GO" id="GO:0005730">
    <property type="term" value="C:nucleolus"/>
    <property type="evidence" value="ECO:0007669"/>
    <property type="project" value="UniProtKB-SubCell"/>
</dbReference>
<dbReference type="PROSITE" id="PS51192">
    <property type="entry name" value="HELICASE_ATP_BIND_1"/>
    <property type="match status" value="1"/>
</dbReference>
<evidence type="ECO:0000256" key="4">
    <source>
        <dbReference type="ARBA" id="ARBA00022801"/>
    </source>
</evidence>
<feature type="short sequence motif" description="Q motif" evidence="12">
    <location>
        <begin position="150"/>
        <end position="178"/>
    </location>
</feature>
<evidence type="ECO:0000313" key="19">
    <source>
        <dbReference type="RefSeq" id="XP_031560246.1"/>
    </source>
</evidence>
<evidence type="ECO:0000256" key="3">
    <source>
        <dbReference type="ARBA" id="ARBA00022741"/>
    </source>
</evidence>
<dbReference type="KEGG" id="aten:116296375"/>
<feature type="compositionally biased region" description="Basic and acidic residues" evidence="14">
    <location>
        <begin position="89"/>
        <end position="104"/>
    </location>
</feature>
<dbReference type="GeneID" id="116296375"/>
<dbReference type="Gene3D" id="3.40.50.300">
    <property type="entry name" value="P-loop containing nucleotide triphosphate hydrolases"/>
    <property type="match status" value="2"/>
</dbReference>
<dbReference type="InterPro" id="IPR050079">
    <property type="entry name" value="DEAD_box_RNA_helicase"/>
</dbReference>
<gene>
    <name evidence="19" type="primary">LOC116296375</name>
</gene>
<evidence type="ECO:0000256" key="1">
    <source>
        <dbReference type="ARBA" id="ARBA00004604"/>
    </source>
</evidence>
<feature type="domain" description="DEAD-box RNA helicase Q" evidence="17">
    <location>
        <begin position="150"/>
        <end position="178"/>
    </location>
</feature>
<evidence type="ECO:0000256" key="13">
    <source>
        <dbReference type="RuleBase" id="RU000492"/>
    </source>
</evidence>
<feature type="region of interest" description="Disordered" evidence="14">
    <location>
        <begin position="565"/>
        <end position="587"/>
    </location>
</feature>
<dbReference type="RefSeq" id="XP_031560246.1">
    <property type="nucleotide sequence ID" value="XM_031704386.1"/>
</dbReference>
<dbReference type="PROSITE" id="PS51195">
    <property type="entry name" value="Q_MOTIF"/>
    <property type="match status" value="1"/>
</dbReference>
<dbReference type="OrthoDB" id="360161at2759"/>
<dbReference type="InterPro" id="IPR000629">
    <property type="entry name" value="RNA-helicase_DEAD-box_CS"/>
</dbReference>
<sequence>MADAHELFKRLSTGAKFDKKTLKISFQKLQPRQNTGELQGSKGISEALDFFGNNTETHELDLKADQDTLKETGNIEAEGKKKAKKRKHTLEENHQPSLDGEGKDRKRLKGKLTNEQLAQLHLEQVQTSRHAHRIFVKGSDIPDPTETFSVLKERYNLADYIIRNVKERGYAEPTPIQMQAMPLMLHGREVLCCAPTGSGKTVAFIVPLLHELKRPKKSGFRALVISPTRELAQQIYREFCHLSKGCAFKIHILTKAKASSNNFGSKALKRFDILVTTPNRLVHLLAQDPPGISLHSVKWLVLDEADKLFEQGKDGFRDQIATIYQECDNKNIKHALFSATLSNGIEEWAQLHLDNHVKVTVGVRNSATKTVEQELLFVGQESGKLLAVHDIIRKGFNPPVLIFVQSKDRAKELFHELIYDGINVDVIHSDRTQAQRDNIVKSFRSGKIWVLIATELMGRGIDFKGVNLVINYDFPTSAVSYIHRIGRTGRAGRAGKAVTFFTEADVIYLRSIANVMKTSGCKIPDWMLKIKKPSRKTKKHLTTAPVKRSTIKTVTTYDLNKAKRKRNLIEASKKRKTQADESVSQEE</sequence>
<dbReference type="GO" id="GO:0003723">
    <property type="term" value="F:RNA binding"/>
    <property type="evidence" value="ECO:0007669"/>
    <property type="project" value="UniProtKB-KW"/>
</dbReference>
<keyword evidence="4 13" id="KW-0378">Hydrolase</keyword>
<dbReference type="SMART" id="SM00490">
    <property type="entry name" value="HELICc"/>
    <property type="match status" value="1"/>
</dbReference>
<dbReference type="Pfam" id="PF00271">
    <property type="entry name" value="Helicase_C"/>
    <property type="match status" value="1"/>
</dbReference>
<dbReference type="InterPro" id="IPR027417">
    <property type="entry name" value="P-loop_NTPase"/>
</dbReference>
<feature type="domain" description="Helicase ATP-binding" evidence="15">
    <location>
        <begin position="181"/>
        <end position="359"/>
    </location>
</feature>
<proteinExistence type="inferred from homology"/>
<dbReference type="PROSITE" id="PS51194">
    <property type="entry name" value="HELICASE_CTER"/>
    <property type="match status" value="1"/>
</dbReference>
<dbReference type="AlphaFoldDB" id="A0A6P8HY21"/>
<dbReference type="SUPFAM" id="SSF52540">
    <property type="entry name" value="P-loop containing nucleoside triphosphate hydrolases"/>
    <property type="match status" value="1"/>
</dbReference>
<keyword evidence="6 13" id="KW-0067">ATP-binding</keyword>
<feature type="domain" description="Helicase C-terminal" evidence="16">
    <location>
        <begin position="370"/>
        <end position="531"/>
    </location>
</feature>
<dbReference type="InterPro" id="IPR011545">
    <property type="entry name" value="DEAD/DEAH_box_helicase_dom"/>
</dbReference>
<comment type="similarity">
    <text evidence="9">Belongs to the DEAD box helicase family. DDX52/ROK1 subfamily.</text>
</comment>
<dbReference type="InterPro" id="IPR044764">
    <property type="entry name" value="DDX52/Rok1_DEADc"/>
</dbReference>
<keyword evidence="5 13" id="KW-0347">Helicase</keyword>
<comment type="catalytic activity">
    <reaction evidence="11">
        <text>ATP + H2O = ADP + phosphate + H(+)</text>
        <dbReference type="Rhea" id="RHEA:13065"/>
        <dbReference type="ChEBI" id="CHEBI:15377"/>
        <dbReference type="ChEBI" id="CHEBI:15378"/>
        <dbReference type="ChEBI" id="CHEBI:30616"/>
        <dbReference type="ChEBI" id="CHEBI:43474"/>
        <dbReference type="ChEBI" id="CHEBI:456216"/>
        <dbReference type="EC" id="3.6.4.13"/>
    </reaction>
</comment>
<evidence type="ECO:0000256" key="5">
    <source>
        <dbReference type="ARBA" id="ARBA00022806"/>
    </source>
</evidence>
<accession>A0A6P8HY21</accession>
<evidence type="ECO:0000256" key="6">
    <source>
        <dbReference type="ARBA" id="ARBA00022840"/>
    </source>
</evidence>
<evidence type="ECO:0000259" key="17">
    <source>
        <dbReference type="PROSITE" id="PS51195"/>
    </source>
</evidence>
<dbReference type="InParanoid" id="A0A6P8HY21"/>
<dbReference type="EC" id="3.6.4.13" evidence="2"/>
<keyword evidence="3 13" id="KW-0547">Nucleotide-binding</keyword>
<dbReference type="Proteomes" id="UP000515163">
    <property type="component" value="Unplaced"/>
</dbReference>
<dbReference type="GO" id="GO:0005829">
    <property type="term" value="C:cytosol"/>
    <property type="evidence" value="ECO:0007669"/>
    <property type="project" value="TreeGrafter"/>
</dbReference>
<protein>
    <recommendedName>
        <fullName evidence="10">Probable ATP-dependent RNA helicase DDX52</fullName>
        <ecNumber evidence="2">3.6.4.13</ecNumber>
    </recommendedName>
</protein>
<dbReference type="FunCoup" id="A0A6P8HY21">
    <property type="interactions" value="1920"/>
</dbReference>
<evidence type="ECO:0000256" key="8">
    <source>
        <dbReference type="ARBA" id="ARBA00023242"/>
    </source>
</evidence>
<evidence type="ECO:0000256" key="9">
    <source>
        <dbReference type="ARBA" id="ARBA00024355"/>
    </source>
</evidence>